<keyword evidence="1" id="KW-0732">Signal</keyword>
<evidence type="ECO:0000256" key="1">
    <source>
        <dbReference type="SAM" id="SignalP"/>
    </source>
</evidence>
<evidence type="ECO:0008006" key="4">
    <source>
        <dbReference type="Google" id="ProtNLM"/>
    </source>
</evidence>
<evidence type="ECO:0000313" key="3">
    <source>
        <dbReference type="Proteomes" id="UP000253940"/>
    </source>
</evidence>
<organism evidence="2 3">
    <name type="scientific">Aquirhabdus parva</name>
    <dbReference type="NCBI Taxonomy" id="2283318"/>
    <lineage>
        <taxon>Bacteria</taxon>
        <taxon>Pseudomonadati</taxon>
        <taxon>Pseudomonadota</taxon>
        <taxon>Gammaproteobacteria</taxon>
        <taxon>Moraxellales</taxon>
        <taxon>Moraxellaceae</taxon>
        <taxon>Aquirhabdus</taxon>
    </lineage>
</organism>
<dbReference type="OrthoDB" id="7061880at2"/>
<dbReference type="Proteomes" id="UP000253940">
    <property type="component" value="Chromosome"/>
</dbReference>
<feature type="chain" id="PRO_5016616527" description="Outer membrane protein beta-barrel domain-containing protein" evidence="1">
    <location>
        <begin position="22"/>
        <end position="218"/>
    </location>
</feature>
<dbReference type="EMBL" id="CP031222">
    <property type="protein sequence ID" value="AXI03007.1"/>
    <property type="molecule type" value="Genomic_DNA"/>
</dbReference>
<dbReference type="AlphaFoldDB" id="A0A345P6U8"/>
<dbReference type="Gene3D" id="2.40.160.170">
    <property type="match status" value="2"/>
</dbReference>
<reference evidence="2 3" key="1">
    <citation type="submission" date="2018-07" db="EMBL/GenBank/DDBJ databases">
        <title>Genome sequencing of Moraxellaceae gen. HYN0046.</title>
        <authorList>
            <person name="Kim M."/>
            <person name="Yi H."/>
        </authorList>
    </citation>
    <scope>NUCLEOTIDE SEQUENCE [LARGE SCALE GENOMIC DNA]</scope>
    <source>
        <strain evidence="2 3">HYN0046</strain>
    </source>
</reference>
<dbReference type="RefSeq" id="WP_114899117.1">
    <property type="nucleotide sequence ID" value="NZ_CP031222.1"/>
</dbReference>
<name>A0A345P6U8_9GAMM</name>
<evidence type="ECO:0000313" key="2">
    <source>
        <dbReference type="EMBL" id="AXI03007.1"/>
    </source>
</evidence>
<protein>
    <recommendedName>
        <fullName evidence="4">Outer membrane protein beta-barrel domain-containing protein</fullName>
    </recommendedName>
</protein>
<proteinExistence type="predicted"/>
<gene>
    <name evidence="2" type="ORF">HYN46_09245</name>
</gene>
<accession>A0A345P6U8</accession>
<feature type="signal peptide" evidence="1">
    <location>
        <begin position="1"/>
        <end position="21"/>
    </location>
</feature>
<keyword evidence="3" id="KW-1185">Reference proteome</keyword>
<sequence>MKTLRILAVTAAVFAAGSTFAAPSNLGDPALSLSNLSVGVEAGTTGYGVNFGYAVNPSTSLNIGWAGGSFPNVHGDSLNVGHRKYKANYSDLQNTSIVIKYSPFTAQYYNWFNVQFGTYIQDSSIKLTSNDRSIVGKVSTGPSVNPYLGFGFAPKIDDHWGVNLDLGVIYQGQQQAKLRATNAAGQAYLDSHFPGEDYNLADQYKWSPVAKAGVSYRF</sequence>
<dbReference type="KEGG" id="mbah:HYN46_09245"/>